<dbReference type="OrthoDB" id="3849876at2"/>
<gene>
    <name evidence="6" type="ORF">TR51_29290</name>
</gene>
<dbReference type="EMBL" id="JXZB01000004">
    <property type="protein sequence ID" value="KIQ62954.1"/>
    <property type="molecule type" value="Genomic_DNA"/>
</dbReference>
<dbReference type="SMART" id="SM00560">
    <property type="entry name" value="LamGL"/>
    <property type="match status" value="1"/>
</dbReference>
<evidence type="ECO:0000256" key="1">
    <source>
        <dbReference type="ARBA" id="ARBA00022729"/>
    </source>
</evidence>
<dbReference type="Proteomes" id="UP000032066">
    <property type="component" value="Unassembled WGS sequence"/>
</dbReference>
<feature type="transmembrane region" description="Helical" evidence="4">
    <location>
        <begin position="26"/>
        <end position="48"/>
    </location>
</feature>
<organism evidence="6 7">
    <name type="scientific">Kitasatospora griseola</name>
    <name type="common">Streptomyces griseolosporeus</name>
    <dbReference type="NCBI Taxonomy" id="2064"/>
    <lineage>
        <taxon>Bacteria</taxon>
        <taxon>Bacillati</taxon>
        <taxon>Actinomycetota</taxon>
        <taxon>Actinomycetes</taxon>
        <taxon>Kitasatosporales</taxon>
        <taxon>Streptomycetaceae</taxon>
        <taxon>Kitasatospora</taxon>
    </lineage>
</organism>
<evidence type="ECO:0000256" key="3">
    <source>
        <dbReference type="SAM" id="MobiDB-lite"/>
    </source>
</evidence>
<protein>
    <recommendedName>
        <fullName evidence="5">LamG-like jellyroll fold domain-containing protein</fullName>
    </recommendedName>
</protein>
<feature type="region of interest" description="Disordered" evidence="3">
    <location>
        <begin position="52"/>
        <end position="140"/>
    </location>
</feature>
<evidence type="ECO:0000313" key="7">
    <source>
        <dbReference type="Proteomes" id="UP000032066"/>
    </source>
</evidence>
<dbReference type="SUPFAM" id="SSF49899">
    <property type="entry name" value="Concanavalin A-like lectins/glucanases"/>
    <property type="match status" value="1"/>
</dbReference>
<keyword evidence="4" id="KW-0812">Transmembrane</keyword>
<evidence type="ECO:0000256" key="4">
    <source>
        <dbReference type="SAM" id="Phobius"/>
    </source>
</evidence>
<dbReference type="Pfam" id="PF13385">
    <property type="entry name" value="Laminin_G_3"/>
    <property type="match status" value="1"/>
</dbReference>
<keyword evidence="1" id="KW-0732">Signal</keyword>
<evidence type="ECO:0000313" key="6">
    <source>
        <dbReference type="EMBL" id="KIQ62954.1"/>
    </source>
</evidence>
<dbReference type="InterPro" id="IPR006558">
    <property type="entry name" value="LamG-like"/>
</dbReference>
<accession>A0A0D0PK80</accession>
<feature type="compositionally biased region" description="Low complexity" evidence="3">
    <location>
        <begin position="69"/>
        <end position="107"/>
    </location>
</feature>
<reference evidence="6 7" key="1">
    <citation type="submission" date="2015-02" db="EMBL/GenBank/DDBJ databases">
        <title>Draft genome sequence of Kitasatospora griseola MF730-N6, a bafilomycin, terpentecin and satosporin producer.</title>
        <authorList>
            <person name="Arens J.C."/>
            <person name="Haltli B."/>
            <person name="Kerr R.G."/>
        </authorList>
    </citation>
    <scope>NUCLEOTIDE SEQUENCE [LARGE SCALE GENOMIC DNA]</scope>
    <source>
        <strain evidence="6 7">MF730-N6</strain>
    </source>
</reference>
<dbReference type="Gene3D" id="2.60.120.200">
    <property type="match status" value="1"/>
</dbReference>
<evidence type="ECO:0000256" key="2">
    <source>
        <dbReference type="ARBA" id="ARBA00023157"/>
    </source>
</evidence>
<evidence type="ECO:0000259" key="5">
    <source>
        <dbReference type="SMART" id="SM00560"/>
    </source>
</evidence>
<keyword evidence="4" id="KW-0472">Membrane</keyword>
<keyword evidence="7" id="KW-1185">Reference proteome</keyword>
<name>A0A0D0PK80_KITGR</name>
<comment type="caution">
    <text evidence="6">The sequence shown here is derived from an EMBL/GenBank/DDBJ whole genome shotgun (WGS) entry which is preliminary data.</text>
</comment>
<dbReference type="STRING" id="2064.TR51_29290"/>
<keyword evidence="2" id="KW-1015">Disulfide bond</keyword>
<sequence length="339" mass="33910">MTSTAPDWAALAEANEREHRRRRLRLRIGAGALGVALIGVAVATAVALSGPSDNTGNTSAPAVTAQPDGPVSGAPSADPGPGPSGSASASAPASAPGSAQPSGSASARTGAKPTGSATGKPNAPAPTLPGLTLGGGAAVGGTAGHTGPTLVLHGNTDGWADSGSPVVDTSRSFTVSAVVRNNAPIGGRAVVTQGGDSYYSFYLGRDDWGAHNQWVFKVQTAAGAQDNTTYQAFSTAAGAATTGRWTLLTGVYDAGAKKITLYVDGVLQQTTAVQGVWQTTGGLQLGRVRYKNTWSDFWDGAISDVQVWDQALPATAVAQLSGSGGTSAGTTAKRSWLLP</sequence>
<keyword evidence="4" id="KW-1133">Transmembrane helix</keyword>
<proteinExistence type="predicted"/>
<dbReference type="AlphaFoldDB" id="A0A0D0PK80"/>
<feature type="domain" description="LamG-like jellyroll fold" evidence="5">
    <location>
        <begin position="171"/>
        <end position="315"/>
    </location>
</feature>
<dbReference type="InterPro" id="IPR013320">
    <property type="entry name" value="ConA-like_dom_sf"/>
</dbReference>
<feature type="compositionally biased region" description="Polar residues" evidence="3">
    <location>
        <begin position="52"/>
        <end position="61"/>
    </location>
</feature>
<dbReference type="PATRIC" id="fig|2064.6.peg.6217"/>
<dbReference type="RefSeq" id="WP_043915276.1">
    <property type="nucleotide sequence ID" value="NZ_JXZB01000004.1"/>
</dbReference>